<keyword evidence="1" id="KW-0472">Membrane</keyword>
<feature type="transmembrane region" description="Helical" evidence="1">
    <location>
        <begin position="7"/>
        <end position="35"/>
    </location>
</feature>
<keyword evidence="1" id="KW-1133">Transmembrane helix</keyword>
<feature type="transmembrane region" description="Helical" evidence="1">
    <location>
        <begin position="50"/>
        <end position="72"/>
    </location>
</feature>
<organism evidence="2 3">
    <name type="scientific">Halovenus salina</name>
    <dbReference type="NCBI Taxonomy" id="1510225"/>
    <lineage>
        <taxon>Archaea</taxon>
        <taxon>Methanobacteriati</taxon>
        <taxon>Methanobacteriota</taxon>
        <taxon>Stenosarchaea group</taxon>
        <taxon>Halobacteria</taxon>
        <taxon>Halobacteriales</taxon>
        <taxon>Haloarculaceae</taxon>
        <taxon>Halovenus</taxon>
    </lineage>
</organism>
<dbReference type="RefSeq" id="WP_368409563.1">
    <property type="nucleotide sequence ID" value="NZ_CP112972.1"/>
</dbReference>
<dbReference type="Proteomes" id="UP001596445">
    <property type="component" value="Unassembled WGS sequence"/>
</dbReference>
<gene>
    <name evidence="2" type="ORF">ACFQQG_03260</name>
</gene>
<evidence type="ECO:0000313" key="3">
    <source>
        <dbReference type="Proteomes" id="UP001596445"/>
    </source>
</evidence>
<name>A0ABD5VVL2_9EURY</name>
<sequence length="73" mass="7037">MGPLDSFGALASSIIAAIVMLAFAILSLFVTVFIVDAAAGIGGLEPSDDFVVLGASLLAAAAIVAGGGLSTVE</sequence>
<reference evidence="2 3" key="1">
    <citation type="journal article" date="2019" name="Int. J. Syst. Evol. Microbiol.">
        <title>The Global Catalogue of Microorganisms (GCM) 10K type strain sequencing project: providing services to taxonomists for standard genome sequencing and annotation.</title>
        <authorList>
            <consortium name="The Broad Institute Genomics Platform"/>
            <consortium name="The Broad Institute Genome Sequencing Center for Infectious Disease"/>
            <person name="Wu L."/>
            <person name="Ma J."/>
        </authorList>
    </citation>
    <scope>NUCLEOTIDE SEQUENCE [LARGE SCALE GENOMIC DNA]</scope>
    <source>
        <strain evidence="2 3">JCM 30072</strain>
    </source>
</reference>
<dbReference type="AlphaFoldDB" id="A0ABD5VVL2"/>
<accession>A0ABD5VVL2</accession>
<proteinExistence type="predicted"/>
<protein>
    <submittedName>
        <fullName evidence="2">Uncharacterized protein</fullName>
    </submittedName>
</protein>
<dbReference type="GeneID" id="76629226"/>
<evidence type="ECO:0000256" key="1">
    <source>
        <dbReference type="SAM" id="Phobius"/>
    </source>
</evidence>
<keyword evidence="1" id="KW-0812">Transmembrane</keyword>
<keyword evidence="3" id="KW-1185">Reference proteome</keyword>
<comment type="caution">
    <text evidence="2">The sequence shown here is derived from an EMBL/GenBank/DDBJ whole genome shotgun (WGS) entry which is preliminary data.</text>
</comment>
<evidence type="ECO:0000313" key="2">
    <source>
        <dbReference type="EMBL" id="MFC7057373.1"/>
    </source>
</evidence>
<dbReference type="EMBL" id="JBHSZI010000001">
    <property type="protein sequence ID" value="MFC7057373.1"/>
    <property type="molecule type" value="Genomic_DNA"/>
</dbReference>